<keyword evidence="5 11" id="KW-0032">Aminotransferase</keyword>
<feature type="modified residue" description="N6-(pyridoxal phosphate)lysine" evidence="11">
    <location>
        <position position="217"/>
    </location>
</feature>
<evidence type="ECO:0000256" key="7">
    <source>
        <dbReference type="ARBA" id="ARBA00022679"/>
    </source>
</evidence>
<comment type="cofactor">
    <cofactor evidence="1 11">
        <name>pyridoxal 5'-phosphate</name>
        <dbReference type="ChEBI" id="CHEBI:597326"/>
    </cofactor>
</comment>
<dbReference type="InterPro" id="IPR050106">
    <property type="entry name" value="HistidinolP_aminotransfase"/>
</dbReference>
<dbReference type="Gene3D" id="3.90.1150.10">
    <property type="entry name" value="Aspartate Aminotransferase, domain 1"/>
    <property type="match status" value="1"/>
</dbReference>
<accession>A0A177N5T2</accession>
<dbReference type="Pfam" id="PF00155">
    <property type="entry name" value="Aminotran_1_2"/>
    <property type="match status" value="1"/>
</dbReference>
<dbReference type="PANTHER" id="PTHR43643:SF6">
    <property type="entry name" value="HISTIDINOL-PHOSPHATE AMINOTRANSFERASE"/>
    <property type="match status" value="1"/>
</dbReference>
<dbReference type="InterPro" id="IPR004839">
    <property type="entry name" value="Aminotransferase_I/II_large"/>
</dbReference>
<evidence type="ECO:0000256" key="3">
    <source>
        <dbReference type="ARBA" id="ARBA00007970"/>
    </source>
</evidence>
<dbReference type="AlphaFoldDB" id="A0A177N5T2"/>
<evidence type="ECO:0000256" key="9">
    <source>
        <dbReference type="ARBA" id="ARBA00023102"/>
    </source>
</evidence>
<evidence type="ECO:0000313" key="13">
    <source>
        <dbReference type="EMBL" id="OAI13387.1"/>
    </source>
</evidence>
<evidence type="ECO:0000256" key="1">
    <source>
        <dbReference type="ARBA" id="ARBA00001933"/>
    </source>
</evidence>
<dbReference type="NCBIfam" id="TIGR01141">
    <property type="entry name" value="hisC"/>
    <property type="match status" value="1"/>
</dbReference>
<dbReference type="InterPro" id="IPR015422">
    <property type="entry name" value="PyrdxlP-dep_Trfase_small"/>
</dbReference>
<keyword evidence="6 11" id="KW-0028">Amino-acid biosynthesis</keyword>
<dbReference type="OrthoDB" id="9809616at2"/>
<dbReference type="CDD" id="cd00609">
    <property type="entry name" value="AAT_like"/>
    <property type="match status" value="1"/>
</dbReference>
<feature type="domain" description="Aminotransferase class I/classII large" evidence="12">
    <location>
        <begin position="27"/>
        <end position="353"/>
    </location>
</feature>
<comment type="similarity">
    <text evidence="3 11">Belongs to the class-II pyridoxal-phosphate-dependent aminotransferase family. Histidinol-phosphate aminotransferase subfamily.</text>
</comment>
<dbReference type="RefSeq" id="WP_064031251.1">
    <property type="nucleotide sequence ID" value="NZ_LUUK01000211.1"/>
</dbReference>
<keyword evidence="14" id="KW-1185">Reference proteome</keyword>
<dbReference type="InterPro" id="IPR005861">
    <property type="entry name" value="HisP_aminotrans"/>
</dbReference>
<dbReference type="STRING" id="702114.A1355_13575"/>
<evidence type="ECO:0000256" key="10">
    <source>
        <dbReference type="ARBA" id="ARBA00047481"/>
    </source>
</evidence>
<evidence type="ECO:0000256" key="5">
    <source>
        <dbReference type="ARBA" id="ARBA00022576"/>
    </source>
</evidence>
<keyword evidence="9 11" id="KW-0368">Histidine biosynthesis</keyword>
<dbReference type="PANTHER" id="PTHR43643">
    <property type="entry name" value="HISTIDINOL-PHOSPHATE AMINOTRANSFERASE 2"/>
    <property type="match status" value="1"/>
</dbReference>
<name>A0A177N5T2_9GAMM</name>
<gene>
    <name evidence="11" type="primary">hisC</name>
    <name evidence="13" type="ORF">A1355_13575</name>
</gene>
<dbReference type="UniPathway" id="UPA00031">
    <property type="reaction ID" value="UER00012"/>
</dbReference>
<dbReference type="EMBL" id="LUUK01000211">
    <property type="protein sequence ID" value="OAI13387.1"/>
    <property type="molecule type" value="Genomic_DNA"/>
</dbReference>
<comment type="catalytic activity">
    <reaction evidence="10 11">
        <text>L-histidinol phosphate + 2-oxoglutarate = 3-(imidazol-4-yl)-2-oxopropyl phosphate + L-glutamate</text>
        <dbReference type="Rhea" id="RHEA:23744"/>
        <dbReference type="ChEBI" id="CHEBI:16810"/>
        <dbReference type="ChEBI" id="CHEBI:29985"/>
        <dbReference type="ChEBI" id="CHEBI:57766"/>
        <dbReference type="ChEBI" id="CHEBI:57980"/>
        <dbReference type="EC" id="2.6.1.9"/>
    </reaction>
</comment>
<proteinExistence type="inferred from homology"/>
<dbReference type="HAMAP" id="MF_01023">
    <property type="entry name" value="HisC_aminotrans_2"/>
    <property type="match status" value="1"/>
</dbReference>
<organism evidence="13 14">
    <name type="scientific">Methylomonas koyamae</name>
    <dbReference type="NCBI Taxonomy" id="702114"/>
    <lineage>
        <taxon>Bacteria</taxon>
        <taxon>Pseudomonadati</taxon>
        <taxon>Pseudomonadota</taxon>
        <taxon>Gammaproteobacteria</taxon>
        <taxon>Methylococcales</taxon>
        <taxon>Methylococcaceae</taxon>
        <taxon>Methylomonas</taxon>
    </lineage>
</organism>
<evidence type="ECO:0000256" key="4">
    <source>
        <dbReference type="ARBA" id="ARBA00011738"/>
    </source>
</evidence>
<evidence type="ECO:0000256" key="2">
    <source>
        <dbReference type="ARBA" id="ARBA00005011"/>
    </source>
</evidence>
<evidence type="ECO:0000256" key="8">
    <source>
        <dbReference type="ARBA" id="ARBA00022898"/>
    </source>
</evidence>
<sequence>MPNHALTKLFRPEVLAMSAYHVADARNLIKLDAMENPYTWPEDIQQRWLESLKACPINRYPDPTGSALCEQLRRANAIPDHAALLLGNGSDEIIQILLMALSTDATVLAPEPGFVMYRQIARSLGLNYVGVPLATDFALDLSAMLAAIADTLPAAIFIAYPNNPTGNLFDAQAIKTIIAAAPGLVVVDEAYSPFADASFVGELGNYPNLLVMRTVSKLGLAGLRLGYLAGPAEIVAELDKVRLPYNINSLTQATVGFALEHGDFLAQQTQAIRAERTAMAKALKAWPTLTVYPSSANFILFRTPAGTADQLFAGLKARGILIKNLSGQGGVLSDCLRVTIGKPEENQSFLNALAAALAELPR</sequence>
<keyword evidence="7 11" id="KW-0808">Transferase</keyword>
<dbReference type="SUPFAM" id="SSF53383">
    <property type="entry name" value="PLP-dependent transferases"/>
    <property type="match status" value="1"/>
</dbReference>
<evidence type="ECO:0000313" key="14">
    <source>
        <dbReference type="Proteomes" id="UP000077628"/>
    </source>
</evidence>
<reference evidence="14" key="1">
    <citation type="submission" date="2016-03" db="EMBL/GenBank/DDBJ databases">
        <authorList>
            <person name="Heylen K."/>
            <person name="De Vos P."/>
            <person name="Vekeman B."/>
        </authorList>
    </citation>
    <scope>NUCLEOTIDE SEQUENCE [LARGE SCALE GENOMIC DNA]</scope>
    <source>
        <strain evidence="14">R-45383</strain>
    </source>
</reference>
<dbReference type="Gene3D" id="3.40.640.10">
    <property type="entry name" value="Type I PLP-dependent aspartate aminotransferase-like (Major domain)"/>
    <property type="match status" value="1"/>
</dbReference>
<comment type="subunit">
    <text evidence="4 11">Homodimer.</text>
</comment>
<evidence type="ECO:0000256" key="11">
    <source>
        <dbReference type="HAMAP-Rule" id="MF_01023"/>
    </source>
</evidence>
<protein>
    <recommendedName>
        <fullName evidence="11">Histidinol-phosphate aminotransferase</fullName>
        <ecNumber evidence="11">2.6.1.9</ecNumber>
    </recommendedName>
    <alternativeName>
        <fullName evidence="11">Imidazole acetol-phosphate transaminase</fullName>
    </alternativeName>
</protein>
<dbReference type="EC" id="2.6.1.9" evidence="11"/>
<dbReference type="GO" id="GO:0030170">
    <property type="term" value="F:pyridoxal phosphate binding"/>
    <property type="evidence" value="ECO:0007669"/>
    <property type="project" value="InterPro"/>
</dbReference>
<comment type="caution">
    <text evidence="13">The sequence shown here is derived from an EMBL/GenBank/DDBJ whole genome shotgun (WGS) entry which is preliminary data.</text>
</comment>
<evidence type="ECO:0000256" key="6">
    <source>
        <dbReference type="ARBA" id="ARBA00022605"/>
    </source>
</evidence>
<dbReference type="GO" id="GO:0004400">
    <property type="term" value="F:histidinol-phosphate transaminase activity"/>
    <property type="evidence" value="ECO:0007669"/>
    <property type="project" value="UniProtKB-UniRule"/>
</dbReference>
<dbReference type="InterPro" id="IPR015424">
    <property type="entry name" value="PyrdxlP-dep_Trfase"/>
</dbReference>
<keyword evidence="8 11" id="KW-0663">Pyridoxal phosphate</keyword>
<dbReference type="Proteomes" id="UP000077628">
    <property type="component" value="Unassembled WGS sequence"/>
</dbReference>
<dbReference type="GO" id="GO:0000105">
    <property type="term" value="P:L-histidine biosynthetic process"/>
    <property type="evidence" value="ECO:0007669"/>
    <property type="project" value="UniProtKB-UniRule"/>
</dbReference>
<dbReference type="InterPro" id="IPR015421">
    <property type="entry name" value="PyrdxlP-dep_Trfase_major"/>
</dbReference>
<comment type="pathway">
    <text evidence="2 11">Amino-acid biosynthesis; L-histidine biosynthesis; L-histidine from 5-phospho-alpha-D-ribose 1-diphosphate: step 7/9.</text>
</comment>
<evidence type="ECO:0000259" key="12">
    <source>
        <dbReference type="Pfam" id="PF00155"/>
    </source>
</evidence>